<gene>
    <name evidence="1" type="ORF">P879_06512</name>
</gene>
<proteinExistence type="predicted"/>
<comment type="caution">
    <text evidence="1">The sequence shown here is derived from an EMBL/GenBank/DDBJ whole genome shotgun (WGS) entry which is preliminary data.</text>
</comment>
<accession>A0A8T0D871</accession>
<keyword evidence="2" id="KW-1185">Reference proteome</keyword>
<sequence>MCMRVLNCVSGVRRNKHMMTMFLGGTYLFNNSM</sequence>
<organism evidence="1 2">
    <name type="scientific">Paragonimus westermani</name>
    <dbReference type="NCBI Taxonomy" id="34504"/>
    <lineage>
        <taxon>Eukaryota</taxon>
        <taxon>Metazoa</taxon>
        <taxon>Spiralia</taxon>
        <taxon>Lophotrochozoa</taxon>
        <taxon>Platyhelminthes</taxon>
        <taxon>Trematoda</taxon>
        <taxon>Digenea</taxon>
        <taxon>Plagiorchiida</taxon>
        <taxon>Troglotremata</taxon>
        <taxon>Troglotrematidae</taxon>
        <taxon>Paragonimus</taxon>
    </lineage>
</organism>
<name>A0A8T0D871_9TREM</name>
<protein>
    <submittedName>
        <fullName evidence="1">Uncharacterized protein</fullName>
    </submittedName>
</protein>
<evidence type="ECO:0000313" key="2">
    <source>
        <dbReference type="Proteomes" id="UP000699462"/>
    </source>
</evidence>
<evidence type="ECO:0000313" key="1">
    <source>
        <dbReference type="EMBL" id="KAF8562958.1"/>
    </source>
</evidence>
<dbReference type="Proteomes" id="UP000699462">
    <property type="component" value="Unassembled WGS sequence"/>
</dbReference>
<dbReference type="EMBL" id="JTDF01015499">
    <property type="protein sequence ID" value="KAF8562958.1"/>
    <property type="molecule type" value="Genomic_DNA"/>
</dbReference>
<dbReference type="AlphaFoldDB" id="A0A8T0D871"/>
<reference evidence="1 2" key="1">
    <citation type="submission" date="2019-07" db="EMBL/GenBank/DDBJ databases">
        <title>Annotation for the trematode Paragonimus westermani.</title>
        <authorList>
            <person name="Choi Y.-J."/>
        </authorList>
    </citation>
    <scope>NUCLEOTIDE SEQUENCE [LARGE SCALE GENOMIC DNA]</scope>
    <source>
        <strain evidence="1">180907_Pwestermani</strain>
    </source>
</reference>